<sequence length="162" mass="17601">MSALFERKVKAPVLKLLKSGASPSSIALAMAFGVSGGIFPVPGVTTVPVMAAIFLFRLNPVAAMLTNYLVTPLNIASIPVFIYYGDIMFGEGDGDSGFAMSSFMEDVKKDTIKTLLLFRFTLLHAIYIWLLAMPLVTLAVYSVLTPVLRRVMPKTKNEGKHA</sequence>
<evidence type="ECO:0000313" key="3">
    <source>
        <dbReference type="EMBL" id="CAI5722172.1"/>
    </source>
</evidence>
<dbReference type="PANTHER" id="PTHR35102">
    <property type="entry name" value="E3 UBIQUITIN-PROTEIN LIGASE"/>
    <property type="match status" value="1"/>
</dbReference>
<feature type="transmembrane region" description="Helical" evidence="1">
    <location>
        <begin position="126"/>
        <end position="148"/>
    </location>
</feature>
<dbReference type="EMBL" id="CANTFL010000409">
    <property type="protein sequence ID" value="CAI5722172.1"/>
    <property type="molecule type" value="Genomic_DNA"/>
</dbReference>
<dbReference type="Pfam" id="PF09835">
    <property type="entry name" value="DUF2062"/>
    <property type="match status" value="1"/>
</dbReference>
<evidence type="ECO:0000256" key="1">
    <source>
        <dbReference type="SAM" id="Phobius"/>
    </source>
</evidence>
<protein>
    <recommendedName>
        <fullName evidence="2">DUF2062 domain-containing protein</fullName>
    </recommendedName>
</protein>
<name>A0AAV0TL77_HYABA</name>
<feature type="transmembrane region" description="Helical" evidence="1">
    <location>
        <begin position="68"/>
        <end position="85"/>
    </location>
</feature>
<feature type="transmembrane region" description="Helical" evidence="1">
    <location>
        <begin position="26"/>
        <end position="56"/>
    </location>
</feature>
<comment type="caution">
    <text evidence="3">The sequence shown here is derived from an EMBL/GenBank/DDBJ whole genome shotgun (WGS) entry which is preliminary data.</text>
</comment>
<feature type="domain" description="DUF2062" evidence="2">
    <location>
        <begin position="9"/>
        <end position="125"/>
    </location>
</feature>
<dbReference type="Proteomes" id="UP001162031">
    <property type="component" value="Unassembled WGS sequence"/>
</dbReference>
<keyword evidence="1" id="KW-0472">Membrane</keyword>
<organism evidence="3 4">
    <name type="scientific">Hyaloperonospora brassicae</name>
    <name type="common">Brassica downy mildew</name>
    <name type="synonym">Peronospora brassicae</name>
    <dbReference type="NCBI Taxonomy" id="162125"/>
    <lineage>
        <taxon>Eukaryota</taxon>
        <taxon>Sar</taxon>
        <taxon>Stramenopiles</taxon>
        <taxon>Oomycota</taxon>
        <taxon>Peronosporomycetes</taxon>
        <taxon>Peronosporales</taxon>
        <taxon>Peronosporaceae</taxon>
        <taxon>Hyaloperonospora</taxon>
    </lineage>
</organism>
<accession>A0AAV0TL77</accession>
<evidence type="ECO:0000259" key="2">
    <source>
        <dbReference type="Pfam" id="PF09835"/>
    </source>
</evidence>
<gene>
    <name evidence="3" type="ORF">HBR001_LOCUS2804</name>
</gene>
<keyword evidence="4" id="KW-1185">Reference proteome</keyword>
<reference evidence="3" key="1">
    <citation type="submission" date="2022-12" db="EMBL/GenBank/DDBJ databases">
        <authorList>
            <person name="Webb A."/>
        </authorList>
    </citation>
    <scope>NUCLEOTIDE SEQUENCE</scope>
    <source>
        <strain evidence="3">Hp1</strain>
    </source>
</reference>
<keyword evidence="1" id="KW-0812">Transmembrane</keyword>
<dbReference type="PANTHER" id="PTHR35102:SF1">
    <property type="entry name" value="E3 UBIQUITIN-PROTEIN LIGASE"/>
    <property type="match status" value="1"/>
</dbReference>
<dbReference type="InterPro" id="IPR018639">
    <property type="entry name" value="DUF2062"/>
</dbReference>
<evidence type="ECO:0000313" key="4">
    <source>
        <dbReference type="Proteomes" id="UP001162031"/>
    </source>
</evidence>
<proteinExistence type="predicted"/>
<keyword evidence="1" id="KW-1133">Transmembrane helix</keyword>
<dbReference type="AlphaFoldDB" id="A0AAV0TL77"/>